<keyword evidence="1" id="KW-0547">Nucleotide-binding</keyword>
<evidence type="ECO:0000313" key="5">
    <source>
        <dbReference type="EMBL" id="KAG2500117.1"/>
    </source>
</evidence>
<reference evidence="5" key="1">
    <citation type="journal article" date="2020" name="bioRxiv">
        <title>Comparative genomics of Chlamydomonas.</title>
        <authorList>
            <person name="Craig R.J."/>
            <person name="Hasan A.R."/>
            <person name="Ness R.W."/>
            <person name="Keightley P.D."/>
        </authorList>
    </citation>
    <scope>NUCLEOTIDE SEQUENCE</scope>
    <source>
        <strain evidence="5">CCAP 11/70</strain>
    </source>
</reference>
<name>A0A835YBX9_9CHLO</name>
<dbReference type="EMBL" id="JAEHOE010000004">
    <property type="protein sequence ID" value="KAG2500117.1"/>
    <property type="molecule type" value="Genomic_DNA"/>
</dbReference>
<proteinExistence type="predicted"/>
<dbReference type="GO" id="GO:0005524">
    <property type="term" value="F:ATP binding"/>
    <property type="evidence" value="ECO:0007669"/>
    <property type="project" value="UniProtKB-KW"/>
</dbReference>
<evidence type="ECO:0000256" key="3">
    <source>
        <dbReference type="SAM" id="MobiDB-lite"/>
    </source>
</evidence>
<feature type="compositionally biased region" description="Low complexity" evidence="3">
    <location>
        <begin position="238"/>
        <end position="264"/>
    </location>
</feature>
<feature type="compositionally biased region" description="Low complexity" evidence="3">
    <location>
        <begin position="308"/>
        <end position="321"/>
    </location>
</feature>
<sequence length="756" mass="77147">MQLKEAGRLAVWAGDGPCGDASAPSAAAEAGPQAKKEVRVPEGAPQPPPTDPSRLSHRAPAKQPAEPPSLASAPLPAAALLPPGPLQGEQWATLLRKLRDASAAHRALAKATAAEESSAALPSAAVPPSAAAQEPSASSPSLGAPLSAAASVGLPSAATPVVRPPAPSGHALAPVPPVVTGIHLWAPPHMSKRVRKIPAPPLRPPPAAPLLPRVPLDRPLRLSIGSDGRARAAPLEVETSPASADARAAAEAGTGARMSEAEAAVEAGTGVDVEAGGGGRGGAGDSDLEGFLELLPTGLQDEVRRCATEAPTEAASAADAADGSRRSAPPPLLVDLAADAGRDVRLAFSDGSKRTLQGVKAPIGPALEQLATHVRALNDSTAAEDGAPYYGEEVADGPAPPSLPLFGSDNRCCPPGTLHRVSAMRDPRSGRVIGLTYRVGRHLPGVAGPLADVLADLAGRGRAWAQAGTEAGGTEAVQRKTARHLAGSLLLLGRPGSGKTTLLRDIVAHLSDGLGLGVVVVDTSNEIAGGDALPHACIGSARRLMVGPRHRLAEAMIEAVQNHGPQVIVVDEIANAAEVAAARTIAARGVMLVSTAHGTGLRSLMANNELVPLVGGMQSVILGDAKAVQGNRGVKTRTERRGKAVFRSMVEVLRRDRLLLRPDVASSVDAILGSRPSTQQWQQEEEDEEDVVHAPGSLLLHRSSSGAGEAGGSTGGAAEPLPPLEQLRVVEPGWGPNRGRLRVRLLELGAEAPDED</sequence>
<feature type="domain" description="AAA+ ATPase" evidence="4">
    <location>
        <begin position="485"/>
        <end position="616"/>
    </location>
</feature>
<dbReference type="OrthoDB" id="550661at2759"/>
<evidence type="ECO:0000259" key="4">
    <source>
        <dbReference type="SMART" id="SM00382"/>
    </source>
</evidence>
<evidence type="ECO:0000256" key="1">
    <source>
        <dbReference type="ARBA" id="ARBA00022741"/>
    </source>
</evidence>
<keyword evidence="2" id="KW-0067">ATP-binding</keyword>
<dbReference type="SUPFAM" id="SSF52540">
    <property type="entry name" value="P-loop containing nucleoside triphosphate hydrolases"/>
    <property type="match status" value="1"/>
</dbReference>
<dbReference type="Gene3D" id="3.40.50.300">
    <property type="entry name" value="P-loop containing nucleotide triphosphate hydrolases"/>
    <property type="match status" value="1"/>
</dbReference>
<dbReference type="InterPro" id="IPR003593">
    <property type="entry name" value="AAA+_ATPase"/>
</dbReference>
<comment type="caution">
    <text evidence="5">The sequence shown here is derived from an EMBL/GenBank/DDBJ whole genome shotgun (WGS) entry which is preliminary data.</text>
</comment>
<organism evidence="5 6">
    <name type="scientific">Edaphochlamys debaryana</name>
    <dbReference type="NCBI Taxonomy" id="47281"/>
    <lineage>
        <taxon>Eukaryota</taxon>
        <taxon>Viridiplantae</taxon>
        <taxon>Chlorophyta</taxon>
        <taxon>core chlorophytes</taxon>
        <taxon>Chlorophyceae</taxon>
        <taxon>CS clade</taxon>
        <taxon>Chlamydomonadales</taxon>
        <taxon>Chlamydomonadales incertae sedis</taxon>
        <taxon>Edaphochlamys</taxon>
    </lineage>
</organism>
<evidence type="ECO:0000256" key="2">
    <source>
        <dbReference type="ARBA" id="ARBA00022840"/>
    </source>
</evidence>
<dbReference type="InterPro" id="IPR027417">
    <property type="entry name" value="P-loop_NTPase"/>
</dbReference>
<dbReference type="PANTHER" id="PTHR20953">
    <property type="entry name" value="KINASE-RELATED"/>
    <property type="match status" value="1"/>
</dbReference>
<feature type="region of interest" description="Disordered" evidence="3">
    <location>
        <begin position="307"/>
        <end position="330"/>
    </location>
</feature>
<protein>
    <recommendedName>
        <fullName evidence="4">AAA+ ATPase domain-containing protein</fullName>
    </recommendedName>
</protein>
<feature type="region of interest" description="Disordered" evidence="3">
    <location>
        <begin position="1"/>
        <end position="84"/>
    </location>
</feature>
<keyword evidence="6" id="KW-1185">Reference proteome</keyword>
<evidence type="ECO:0000313" key="6">
    <source>
        <dbReference type="Proteomes" id="UP000612055"/>
    </source>
</evidence>
<dbReference type="CDD" id="cd00009">
    <property type="entry name" value="AAA"/>
    <property type="match status" value="1"/>
</dbReference>
<dbReference type="SMART" id="SM00382">
    <property type="entry name" value="AAA"/>
    <property type="match status" value="1"/>
</dbReference>
<dbReference type="PANTHER" id="PTHR20953:SF13">
    <property type="entry name" value="EXPRESSED PROTEIN"/>
    <property type="match status" value="1"/>
</dbReference>
<gene>
    <name evidence="5" type="ORF">HYH03_001699</name>
</gene>
<dbReference type="AlphaFoldDB" id="A0A835YBX9"/>
<feature type="region of interest" description="Disordered" evidence="3">
    <location>
        <begin position="701"/>
        <end position="724"/>
    </location>
</feature>
<feature type="region of interest" description="Disordered" evidence="3">
    <location>
        <begin position="225"/>
        <end position="264"/>
    </location>
</feature>
<feature type="compositionally biased region" description="Low complexity" evidence="3">
    <location>
        <begin position="21"/>
        <end position="33"/>
    </location>
</feature>
<dbReference type="InterPro" id="IPR045735">
    <property type="entry name" value="Spore_III_AA_AAA+_ATPase"/>
</dbReference>
<dbReference type="Pfam" id="PF19568">
    <property type="entry name" value="Spore_III_AA"/>
    <property type="match status" value="1"/>
</dbReference>
<dbReference type="Proteomes" id="UP000612055">
    <property type="component" value="Unassembled WGS sequence"/>
</dbReference>
<feature type="compositionally biased region" description="Low complexity" evidence="3">
    <location>
        <begin position="68"/>
        <end position="84"/>
    </location>
</feature>
<feature type="region of interest" description="Disordered" evidence="3">
    <location>
        <begin position="125"/>
        <end position="145"/>
    </location>
</feature>
<accession>A0A835YBX9</accession>